<evidence type="ECO:0000313" key="3">
    <source>
        <dbReference type="Proteomes" id="UP001500979"/>
    </source>
</evidence>
<dbReference type="Proteomes" id="UP001500979">
    <property type="component" value="Unassembled WGS sequence"/>
</dbReference>
<keyword evidence="3" id="KW-1185">Reference proteome</keyword>
<feature type="region of interest" description="Disordered" evidence="1">
    <location>
        <begin position="1"/>
        <end position="30"/>
    </location>
</feature>
<protein>
    <submittedName>
        <fullName evidence="2">Uncharacterized protein</fullName>
    </submittedName>
</protein>
<dbReference type="EMBL" id="BAAAUX010000018">
    <property type="protein sequence ID" value="GAA2803393.1"/>
    <property type="molecule type" value="Genomic_DNA"/>
</dbReference>
<organism evidence="2 3">
    <name type="scientific">Saccharopolyspora taberi</name>
    <dbReference type="NCBI Taxonomy" id="60895"/>
    <lineage>
        <taxon>Bacteria</taxon>
        <taxon>Bacillati</taxon>
        <taxon>Actinomycetota</taxon>
        <taxon>Actinomycetes</taxon>
        <taxon>Pseudonocardiales</taxon>
        <taxon>Pseudonocardiaceae</taxon>
        <taxon>Saccharopolyspora</taxon>
    </lineage>
</organism>
<feature type="compositionally biased region" description="Gly residues" evidence="1">
    <location>
        <begin position="1"/>
        <end position="12"/>
    </location>
</feature>
<accession>A0ABN3VGL3</accession>
<comment type="caution">
    <text evidence="2">The sequence shown here is derived from an EMBL/GenBank/DDBJ whole genome shotgun (WGS) entry which is preliminary data.</text>
</comment>
<evidence type="ECO:0000256" key="1">
    <source>
        <dbReference type="SAM" id="MobiDB-lite"/>
    </source>
</evidence>
<name>A0ABN3VGL3_9PSEU</name>
<proteinExistence type="predicted"/>
<evidence type="ECO:0000313" key="2">
    <source>
        <dbReference type="EMBL" id="GAA2803393.1"/>
    </source>
</evidence>
<sequence length="59" mass="6231">MGSSCGRGGLGGWRERVAGRGELGQLTAPHRARRPGITYFVVPSQTTVNGPKLQVDSHA</sequence>
<gene>
    <name evidence="2" type="ORF">GCM10010470_43160</name>
</gene>
<reference evidence="2 3" key="1">
    <citation type="journal article" date="2019" name="Int. J. Syst. Evol. Microbiol.">
        <title>The Global Catalogue of Microorganisms (GCM) 10K type strain sequencing project: providing services to taxonomists for standard genome sequencing and annotation.</title>
        <authorList>
            <consortium name="The Broad Institute Genomics Platform"/>
            <consortium name="The Broad Institute Genome Sequencing Center for Infectious Disease"/>
            <person name="Wu L."/>
            <person name="Ma J."/>
        </authorList>
    </citation>
    <scope>NUCLEOTIDE SEQUENCE [LARGE SCALE GENOMIC DNA]</scope>
    <source>
        <strain evidence="2 3">JCM 9383</strain>
    </source>
</reference>